<feature type="transmembrane region" description="Helical" evidence="4">
    <location>
        <begin position="146"/>
        <end position="164"/>
    </location>
</feature>
<gene>
    <name evidence="7" type="ORF">OBE_04162</name>
</gene>
<evidence type="ECO:0000256" key="1">
    <source>
        <dbReference type="ARBA" id="ARBA00022553"/>
    </source>
</evidence>
<reference evidence="7" key="1">
    <citation type="journal article" date="2013" name="Environ. Microbiol.">
        <title>Microbiota from the distal guts of lean and obese adolescents exhibit partial functional redundancy besides clear differences in community structure.</title>
        <authorList>
            <person name="Ferrer M."/>
            <person name="Ruiz A."/>
            <person name="Lanza F."/>
            <person name="Haange S.B."/>
            <person name="Oberbach A."/>
            <person name="Till H."/>
            <person name="Bargiela R."/>
            <person name="Campoy C."/>
            <person name="Segura M.T."/>
            <person name="Richter M."/>
            <person name="von Bergen M."/>
            <person name="Seifert J."/>
            <person name="Suarez A."/>
        </authorList>
    </citation>
    <scope>NUCLEOTIDE SEQUENCE</scope>
</reference>
<keyword evidence="1" id="KW-0597">Phosphoprotein</keyword>
<keyword evidence="3" id="KW-0418">Kinase</keyword>
<feature type="domain" description="SpoOB alpha-helical" evidence="6">
    <location>
        <begin position="213"/>
        <end position="261"/>
    </location>
</feature>
<feature type="transmembrane region" description="Helical" evidence="4">
    <location>
        <begin position="176"/>
        <end position="194"/>
    </location>
</feature>
<dbReference type="Pfam" id="PF14689">
    <property type="entry name" value="SPOB_a"/>
    <property type="match status" value="1"/>
</dbReference>
<name>K1UEG3_9ZZZZ</name>
<organism evidence="7">
    <name type="scientific">human gut metagenome</name>
    <dbReference type="NCBI Taxonomy" id="408170"/>
    <lineage>
        <taxon>unclassified sequences</taxon>
        <taxon>metagenomes</taxon>
        <taxon>organismal metagenomes</taxon>
    </lineage>
</organism>
<sequence>MCGFTITYTAKIILDGSFSFRSLRNICLIIMISIVIFFSYQINYNAESILLKIVLCAVCFNFMIKGSLYKIFIALLITLAIISVCDLANTIVWLNFVSIQEMREVWYYSILCNIIVYILTLMTINNSAMKTKLNTFINNINDKSKISTIFLFTLSMIAIVYTLYNISINSSKNSNYFINIIIMFSYCLIMIIFLREQGEYNDLINKYDSLFDYFKEIEDNVDEISFANHEYKNQLAVIKGYIENNKNKEAIKYINDITNTNREKDNIIISELKNIPNGGIKGLLYYKVISSINKNITPVLDIDKSCAEYLKKLTVDENKIISKAIGVYIDNAIDATSLTTNKIVSIEIYFINNEINFVISNPFLQNNTNISKISQKGYTTKGKGHGNGIYLIDKIIKKTDWLKSERKIINNYYIQKLTIKKLVNKKRF</sequence>
<feature type="transmembrane region" description="Helical" evidence="4">
    <location>
        <begin position="106"/>
        <end position="125"/>
    </location>
</feature>
<dbReference type="InterPro" id="IPR036890">
    <property type="entry name" value="HATPase_C_sf"/>
</dbReference>
<evidence type="ECO:0000259" key="5">
    <source>
        <dbReference type="Pfam" id="PF14501"/>
    </source>
</evidence>
<dbReference type="AlphaFoldDB" id="K1UEG3"/>
<accession>K1UEG3</accession>
<dbReference type="GO" id="GO:0042802">
    <property type="term" value="F:identical protein binding"/>
    <property type="evidence" value="ECO:0007669"/>
    <property type="project" value="TreeGrafter"/>
</dbReference>
<feature type="domain" description="Sensor histidine kinase NatK-like C-terminal" evidence="5">
    <location>
        <begin position="321"/>
        <end position="419"/>
    </location>
</feature>
<feature type="transmembrane region" description="Helical" evidence="4">
    <location>
        <begin position="71"/>
        <end position="94"/>
    </location>
</feature>
<proteinExistence type="predicted"/>
<keyword evidence="4" id="KW-0812">Transmembrane</keyword>
<comment type="caution">
    <text evidence="7">The sequence shown here is derived from an EMBL/GenBank/DDBJ whole genome shotgun (WGS) entry which is preliminary data.</text>
</comment>
<evidence type="ECO:0000256" key="4">
    <source>
        <dbReference type="SAM" id="Phobius"/>
    </source>
</evidence>
<dbReference type="InterPro" id="IPR016120">
    <property type="entry name" value="Sig_transdc_His_kin_SpoOB"/>
</dbReference>
<dbReference type="Pfam" id="PF14501">
    <property type="entry name" value="HATPase_c_5"/>
    <property type="match status" value="1"/>
</dbReference>
<keyword evidence="4" id="KW-0472">Membrane</keyword>
<feature type="transmembrane region" description="Helical" evidence="4">
    <location>
        <begin position="23"/>
        <end position="42"/>
    </location>
</feature>
<dbReference type="PANTHER" id="PTHR40448">
    <property type="entry name" value="TWO-COMPONENT SENSOR HISTIDINE KINASE"/>
    <property type="match status" value="1"/>
</dbReference>
<protein>
    <submittedName>
        <fullName evidence="7">Accessory gene regulator protein C</fullName>
    </submittedName>
</protein>
<evidence type="ECO:0000313" key="7">
    <source>
        <dbReference type="EMBL" id="EKC69906.1"/>
    </source>
</evidence>
<keyword evidence="4" id="KW-1133">Transmembrane helix</keyword>
<dbReference type="Gene3D" id="1.10.287.130">
    <property type="match status" value="1"/>
</dbReference>
<evidence type="ECO:0000256" key="3">
    <source>
        <dbReference type="ARBA" id="ARBA00022777"/>
    </source>
</evidence>
<dbReference type="SUPFAM" id="SSF55874">
    <property type="entry name" value="ATPase domain of HSP90 chaperone/DNA topoisomerase II/histidine kinase"/>
    <property type="match status" value="1"/>
</dbReference>
<keyword evidence="2" id="KW-0808">Transferase</keyword>
<dbReference type="GO" id="GO:0000155">
    <property type="term" value="F:phosphorelay sensor kinase activity"/>
    <property type="evidence" value="ECO:0007669"/>
    <property type="project" value="InterPro"/>
</dbReference>
<evidence type="ECO:0000259" key="6">
    <source>
        <dbReference type="Pfam" id="PF14689"/>
    </source>
</evidence>
<dbReference type="InterPro" id="IPR039506">
    <property type="entry name" value="SPOB_a"/>
</dbReference>
<dbReference type="Gene3D" id="3.30.565.10">
    <property type="entry name" value="Histidine kinase-like ATPase, C-terminal domain"/>
    <property type="match status" value="1"/>
</dbReference>
<dbReference type="InterPro" id="IPR032834">
    <property type="entry name" value="NatK-like_C"/>
</dbReference>
<dbReference type="PANTHER" id="PTHR40448:SF1">
    <property type="entry name" value="TWO-COMPONENT SENSOR HISTIDINE KINASE"/>
    <property type="match status" value="1"/>
</dbReference>
<dbReference type="SUPFAM" id="SSF55890">
    <property type="entry name" value="Sporulation response regulatory protein Spo0B"/>
    <property type="match status" value="1"/>
</dbReference>
<evidence type="ECO:0000256" key="2">
    <source>
        <dbReference type="ARBA" id="ARBA00022679"/>
    </source>
</evidence>
<dbReference type="EMBL" id="AJWZ01002821">
    <property type="protein sequence ID" value="EKC69906.1"/>
    <property type="molecule type" value="Genomic_DNA"/>
</dbReference>